<dbReference type="InterPro" id="IPR051553">
    <property type="entry name" value="Ran_GTPase-activating"/>
</dbReference>
<dbReference type="Gene3D" id="2.130.10.30">
    <property type="entry name" value="Regulator of chromosome condensation 1/beta-lactamase-inhibitor protein II"/>
    <property type="match status" value="1"/>
</dbReference>
<name>A0AAW2ZEI7_9EUKA</name>
<dbReference type="AlphaFoldDB" id="A0AAW2ZEI7"/>
<reference evidence="2 3" key="1">
    <citation type="submission" date="2024-03" db="EMBL/GenBank/DDBJ databases">
        <title>The Acrasis kona genome and developmental transcriptomes reveal deep origins of eukaryotic multicellular pathways.</title>
        <authorList>
            <person name="Sheikh S."/>
            <person name="Fu C.-J."/>
            <person name="Brown M.W."/>
            <person name="Baldauf S.L."/>
        </authorList>
    </citation>
    <scope>NUCLEOTIDE SEQUENCE [LARGE SCALE GENOMIC DNA]</scope>
    <source>
        <strain evidence="2 3">ATCC MYA-3509</strain>
    </source>
</reference>
<dbReference type="SUPFAM" id="SSF50985">
    <property type="entry name" value="RCC1/BLIP-II"/>
    <property type="match status" value="1"/>
</dbReference>
<sequence>MSVIVCGNNSQYQISMPSGMIHVVPTEIDRNRFSGRSIKHVACGERFTTFVTDDNRVFSCGLNKSMQTGVLGSEDVIWRVEEVHFHNEKEKPKINYATAGSSHTIMTTVNNEIYCTGSNYFGQCGFGEETTKVFLSRLPQESFSTDAGTIAKVVCGGDETLFLTYTGRVWVTGRNKYGQLVS</sequence>
<accession>A0AAW2ZEI7</accession>
<gene>
    <name evidence="2" type="ORF">AKO1_000077</name>
</gene>
<protein>
    <submittedName>
        <fullName evidence="2">Uncharacterized protein</fullName>
    </submittedName>
</protein>
<dbReference type="InterPro" id="IPR000408">
    <property type="entry name" value="Reg_chr_condens"/>
</dbReference>
<dbReference type="Proteomes" id="UP001431209">
    <property type="component" value="Unassembled WGS sequence"/>
</dbReference>
<dbReference type="PANTHER" id="PTHR45982:SF1">
    <property type="entry name" value="REGULATOR OF CHROMOSOME CONDENSATION"/>
    <property type="match status" value="1"/>
</dbReference>
<keyword evidence="3" id="KW-1185">Reference proteome</keyword>
<dbReference type="Pfam" id="PF13540">
    <property type="entry name" value="RCC1_2"/>
    <property type="match status" value="3"/>
</dbReference>
<proteinExistence type="predicted"/>
<dbReference type="EMBL" id="JAOPGA020001378">
    <property type="protein sequence ID" value="KAL0487865.1"/>
    <property type="molecule type" value="Genomic_DNA"/>
</dbReference>
<dbReference type="PANTHER" id="PTHR45982">
    <property type="entry name" value="REGULATOR OF CHROMOSOME CONDENSATION"/>
    <property type="match status" value="1"/>
</dbReference>
<organism evidence="2 3">
    <name type="scientific">Acrasis kona</name>
    <dbReference type="NCBI Taxonomy" id="1008807"/>
    <lineage>
        <taxon>Eukaryota</taxon>
        <taxon>Discoba</taxon>
        <taxon>Heterolobosea</taxon>
        <taxon>Tetramitia</taxon>
        <taxon>Eutetramitia</taxon>
        <taxon>Acrasidae</taxon>
        <taxon>Acrasis</taxon>
    </lineage>
</organism>
<dbReference type="PROSITE" id="PS50012">
    <property type="entry name" value="RCC1_3"/>
    <property type="match status" value="1"/>
</dbReference>
<evidence type="ECO:0000313" key="3">
    <source>
        <dbReference type="Proteomes" id="UP001431209"/>
    </source>
</evidence>
<evidence type="ECO:0000256" key="1">
    <source>
        <dbReference type="PROSITE-ProRule" id="PRU00235"/>
    </source>
</evidence>
<evidence type="ECO:0000313" key="2">
    <source>
        <dbReference type="EMBL" id="KAL0487865.1"/>
    </source>
</evidence>
<dbReference type="InterPro" id="IPR009091">
    <property type="entry name" value="RCC1/BLIP-II"/>
</dbReference>
<comment type="caution">
    <text evidence="2">The sequence shown here is derived from an EMBL/GenBank/DDBJ whole genome shotgun (WGS) entry which is preliminary data.</text>
</comment>
<feature type="repeat" description="RCC1" evidence="1">
    <location>
        <begin position="111"/>
        <end position="166"/>
    </location>
</feature>